<comment type="caution">
    <text evidence="3">The sequence shown here is derived from an EMBL/GenBank/DDBJ whole genome shotgun (WGS) entry which is preliminary data.</text>
</comment>
<gene>
    <name evidence="3" type="ORF">FBQ73_08020</name>
</gene>
<dbReference type="InterPro" id="IPR007569">
    <property type="entry name" value="DUF559"/>
</dbReference>
<dbReference type="AlphaFoldDB" id="A0A6C1KIA2"/>
<proteinExistence type="predicted"/>
<feature type="region of interest" description="Disordered" evidence="1">
    <location>
        <begin position="223"/>
        <end position="249"/>
    </location>
</feature>
<reference evidence="3 4" key="1">
    <citation type="submission" date="2019-05" db="EMBL/GenBank/DDBJ databases">
        <authorList>
            <person name="Zhou X."/>
        </authorList>
    </citation>
    <scope>NUCLEOTIDE SEQUENCE [LARGE SCALE GENOMIC DNA]</scope>
    <source>
        <strain evidence="3 4">DSM 432</strain>
    </source>
</reference>
<name>A0A6C1KIA2_XANAU</name>
<organism evidence="3 4">
    <name type="scientific">Xanthobacter autotrophicus</name>
    <dbReference type="NCBI Taxonomy" id="280"/>
    <lineage>
        <taxon>Bacteria</taxon>
        <taxon>Pseudomonadati</taxon>
        <taxon>Pseudomonadota</taxon>
        <taxon>Alphaproteobacteria</taxon>
        <taxon>Hyphomicrobiales</taxon>
        <taxon>Xanthobacteraceae</taxon>
        <taxon>Xanthobacter</taxon>
    </lineage>
</organism>
<protein>
    <submittedName>
        <fullName evidence="3">DUF559 domain-containing protein</fullName>
    </submittedName>
</protein>
<accession>A0A6C1KIA2</accession>
<feature type="domain" description="DUF559" evidence="2">
    <location>
        <begin position="299"/>
        <end position="362"/>
    </location>
</feature>
<dbReference type="GeneID" id="95773397"/>
<evidence type="ECO:0000259" key="2">
    <source>
        <dbReference type="Pfam" id="PF04480"/>
    </source>
</evidence>
<sequence>MEESFASDRLSVLALSDLILEAPRGGLLCVDGIDLAGLRALFEDIELPPHASRLLFLPLAAADSSEALAENLIAALADIALKLWPVWYRDVSFPGRGVDTLARLAVIAVARRVAAGMPGVLPAWVEAAALLALDGRPPRVPQTPAGTQLDQLARLIGPDGLVLAVDIPRGALSSPRAEALVHGLEWVARHLRGAMVVVFPEPPEERSPFDRIRHGVRRFAADVGGTAPADPGADAHAVQRPSPGPEPEEPWLLPWRGRPHPLSAVEQRLARLIEADEELAPLFGFNIPVETVRGSRPRVDLLWAEGRLVVELDGYADHGTRAAFLRDRHRDFELQLSGYAVLRLPNDEIAQDCWLALEKIRDLVRQRRQVLLRER</sequence>
<dbReference type="Proteomes" id="UP000305131">
    <property type="component" value="Unassembled WGS sequence"/>
</dbReference>
<dbReference type="RefSeq" id="WP_138398926.1">
    <property type="nucleotide sequence ID" value="NZ_JBAFVI010000001.1"/>
</dbReference>
<dbReference type="SUPFAM" id="SSF52980">
    <property type="entry name" value="Restriction endonuclease-like"/>
    <property type="match status" value="1"/>
</dbReference>
<dbReference type="EMBL" id="VAUP01000015">
    <property type="protein sequence ID" value="TLX44019.1"/>
    <property type="molecule type" value="Genomic_DNA"/>
</dbReference>
<evidence type="ECO:0000313" key="4">
    <source>
        <dbReference type="Proteomes" id="UP000305131"/>
    </source>
</evidence>
<dbReference type="OrthoDB" id="570572at2"/>
<dbReference type="Pfam" id="PF04480">
    <property type="entry name" value="DUF559"/>
    <property type="match status" value="1"/>
</dbReference>
<feature type="compositionally biased region" description="Low complexity" evidence="1">
    <location>
        <begin position="223"/>
        <end position="241"/>
    </location>
</feature>
<evidence type="ECO:0000256" key="1">
    <source>
        <dbReference type="SAM" id="MobiDB-lite"/>
    </source>
</evidence>
<dbReference type="InterPro" id="IPR011335">
    <property type="entry name" value="Restrct_endonuc-II-like"/>
</dbReference>
<evidence type="ECO:0000313" key="3">
    <source>
        <dbReference type="EMBL" id="TLX44019.1"/>
    </source>
</evidence>
<dbReference type="Gene3D" id="3.40.960.10">
    <property type="entry name" value="VSR Endonuclease"/>
    <property type="match status" value="1"/>
</dbReference>